<keyword evidence="12" id="KW-1185">Reference proteome</keyword>
<feature type="region of interest" description="Disordered" evidence="8">
    <location>
        <begin position="233"/>
        <end position="256"/>
    </location>
</feature>
<organism evidence="11 12">
    <name type="scientific">Brevundimonas faecalis</name>
    <dbReference type="NCBI Taxonomy" id="947378"/>
    <lineage>
        <taxon>Bacteria</taxon>
        <taxon>Pseudomonadati</taxon>
        <taxon>Pseudomonadota</taxon>
        <taxon>Alphaproteobacteria</taxon>
        <taxon>Caulobacterales</taxon>
        <taxon>Caulobacteraceae</taxon>
        <taxon>Brevundimonas</taxon>
    </lineage>
</organism>
<evidence type="ECO:0000256" key="6">
    <source>
        <dbReference type="ARBA" id="ARBA00023136"/>
    </source>
</evidence>
<feature type="transmembrane region" description="Helical" evidence="9">
    <location>
        <begin position="23"/>
        <end position="45"/>
    </location>
</feature>
<evidence type="ECO:0000313" key="12">
    <source>
        <dbReference type="Proteomes" id="UP001549313"/>
    </source>
</evidence>
<gene>
    <name evidence="11" type="ORF">ABIE19_001297</name>
</gene>
<evidence type="ECO:0000256" key="9">
    <source>
        <dbReference type="SAM" id="Phobius"/>
    </source>
</evidence>
<keyword evidence="6 9" id="KW-0472">Membrane</keyword>
<evidence type="ECO:0000256" key="7">
    <source>
        <dbReference type="ARBA" id="ARBA00023186"/>
    </source>
</evidence>
<dbReference type="PANTHER" id="PTHR38035:SF1">
    <property type="entry name" value="ANCILLARY SECYEG TRANSLOCON SUBUNIT"/>
    <property type="match status" value="1"/>
</dbReference>
<dbReference type="Pfam" id="PF09976">
    <property type="entry name" value="TPR_21"/>
    <property type="match status" value="1"/>
</dbReference>
<protein>
    <recommendedName>
        <fullName evidence="10">Ancillary SecYEG translocon subunit/Cell division coordinator CpoB TPR domain-containing protein</fullName>
    </recommendedName>
</protein>
<evidence type="ECO:0000256" key="4">
    <source>
        <dbReference type="ARBA" id="ARBA00022692"/>
    </source>
</evidence>
<keyword evidence="5 9" id="KW-1133">Transmembrane helix</keyword>
<accession>A0ABV2RAR0</accession>
<comment type="subcellular location">
    <subcellularLocation>
        <location evidence="2">Cell membrane</location>
    </subcellularLocation>
    <subcellularLocation>
        <location evidence="1">Membrane</location>
        <topology evidence="1">Single-pass membrane protein</topology>
    </subcellularLocation>
</comment>
<dbReference type="PANTHER" id="PTHR38035">
    <property type="entry name" value="UPF0070 PROTEIN YFGM"/>
    <property type="match status" value="1"/>
</dbReference>
<evidence type="ECO:0000256" key="1">
    <source>
        <dbReference type="ARBA" id="ARBA00004167"/>
    </source>
</evidence>
<dbReference type="InterPro" id="IPR018704">
    <property type="entry name" value="SecYEG/CpoB_TPR"/>
</dbReference>
<dbReference type="EMBL" id="JBEPTF010000001">
    <property type="protein sequence ID" value="MET4683388.1"/>
    <property type="molecule type" value="Genomic_DNA"/>
</dbReference>
<feature type="domain" description="Ancillary SecYEG translocon subunit/Cell division coordinator CpoB TPR" evidence="10">
    <location>
        <begin position="18"/>
        <end position="187"/>
    </location>
</feature>
<sequence length="256" mass="26938">MVDVFEQVEEELRSDRYKRFARTWLPVIGGVLVVALIAALSWWGWQSWQTSQADKASAAYDRGMEALQANNPTGADAAFAEAAKSGNGAYKALALMQQAGIAVTANKTQDAVKLFDDAAKAAGDPIIADAAAIKAVFLQMDTAPLEEIQKRLEPLAKDKRPLHAFAQEAQAMALLQHGKNADARQIFVQLQLGQDVPDSIRQRAQVAVGAIDSGAVAGLADIVRAAAALPPEAAQPPAQAAAQAAVPVAQPAAVQP</sequence>
<keyword evidence="4 9" id="KW-0812">Transmembrane</keyword>
<keyword evidence="3" id="KW-1003">Cell membrane</keyword>
<proteinExistence type="predicted"/>
<reference evidence="11 12" key="1">
    <citation type="submission" date="2024-06" db="EMBL/GenBank/DDBJ databases">
        <title>Sorghum-associated microbial communities from plants grown in Nebraska, USA.</title>
        <authorList>
            <person name="Schachtman D."/>
        </authorList>
    </citation>
    <scope>NUCLEOTIDE SEQUENCE [LARGE SCALE GENOMIC DNA]</scope>
    <source>
        <strain evidence="11 12">2814</strain>
    </source>
</reference>
<evidence type="ECO:0000259" key="10">
    <source>
        <dbReference type="Pfam" id="PF09976"/>
    </source>
</evidence>
<dbReference type="InterPro" id="IPR026039">
    <property type="entry name" value="YfgM"/>
</dbReference>
<evidence type="ECO:0000256" key="5">
    <source>
        <dbReference type="ARBA" id="ARBA00022989"/>
    </source>
</evidence>
<comment type="caution">
    <text evidence="11">The sequence shown here is derived from an EMBL/GenBank/DDBJ whole genome shotgun (WGS) entry which is preliminary data.</text>
</comment>
<name>A0ABV2RAR0_9CAUL</name>
<evidence type="ECO:0000313" key="11">
    <source>
        <dbReference type="EMBL" id="MET4683388.1"/>
    </source>
</evidence>
<dbReference type="RefSeq" id="WP_354088311.1">
    <property type="nucleotide sequence ID" value="NZ_JBEPTF010000001.1"/>
</dbReference>
<evidence type="ECO:0000256" key="2">
    <source>
        <dbReference type="ARBA" id="ARBA00004236"/>
    </source>
</evidence>
<keyword evidence="7" id="KW-0143">Chaperone</keyword>
<dbReference type="Proteomes" id="UP001549313">
    <property type="component" value="Unassembled WGS sequence"/>
</dbReference>
<evidence type="ECO:0000256" key="8">
    <source>
        <dbReference type="SAM" id="MobiDB-lite"/>
    </source>
</evidence>
<evidence type="ECO:0000256" key="3">
    <source>
        <dbReference type="ARBA" id="ARBA00022475"/>
    </source>
</evidence>